<protein>
    <recommendedName>
        <fullName evidence="2">HTH luxR-type domain-containing protein</fullName>
    </recommendedName>
</protein>
<gene>
    <name evidence="3" type="ORF">GCM10009838_49710</name>
</gene>
<dbReference type="InterPro" id="IPR000792">
    <property type="entry name" value="Tscrpt_reg_LuxR_C"/>
</dbReference>
<dbReference type="PANTHER" id="PTHR34293">
    <property type="entry name" value="HTH-TYPE TRANSCRIPTIONAL REGULATOR TRMBL2"/>
    <property type="match status" value="1"/>
</dbReference>
<dbReference type="InterPro" id="IPR036388">
    <property type="entry name" value="WH-like_DNA-bd_sf"/>
</dbReference>
<reference evidence="4" key="1">
    <citation type="journal article" date="2019" name="Int. J. Syst. Evol. Microbiol.">
        <title>The Global Catalogue of Microorganisms (GCM) 10K type strain sequencing project: providing services to taxonomists for standard genome sequencing and annotation.</title>
        <authorList>
            <consortium name="The Broad Institute Genomics Platform"/>
            <consortium name="The Broad Institute Genome Sequencing Center for Infectious Disease"/>
            <person name="Wu L."/>
            <person name="Ma J."/>
        </authorList>
    </citation>
    <scope>NUCLEOTIDE SEQUENCE [LARGE SCALE GENOMIC DNA]</scope>
    <source>
        <strain evidence="4">JCM 16013</strain>
    </source>
</reference>
<dbReference type="InterPro" id="IPR016032">
    <property type="entry name" value="Sig_transdc_resp-reg_C-effctor"/>
</dbReference>
<organism evidence="3 4">
    <name type="scientific">Catenulispora subtropica</name>
    <dbReference type="NCBI Taxonomy" id="450798"/>
    <lineage>
        <taxon>Bacteria</taxon>
        <taxon>Bacillati</taxon>
        <taxon>Actinomycetota</taxon>
        <taxon>Actinomycetes</taxon>
        <taxon>Catenulisporales</taxon>
        <taxon>Catenulisporaceae</taxon>
        <taxon>Catenulispora</taxon>
    </lineage>
</organism>
<evidence type="ECO:0000259" key="2">
    <source>
        <dbReference type="SMART" id="SM00421"/>
    </source>
</evidence>
<comment type="caution">
    <text evidence="3">The sequence shown here is derived from an EMBL/GenBank/DDBJ whole genome shotgun (WGS) entry which is preliminary data.</text>
</comment>
<sequence length="381" mass="41246">MSITAPTATAPEQPTARPLPHAGENPAPCLPESGTASPTEGSSPLDPVTVAVYQWALEHGRMPRHGGPALTAALGIGPDEARHAVDRLLDLRLVCAAVDTVEELVPTSPETAAAELSGPMEVRIQELEHRIGEVKAQVLSVKDVYFASRRKRNRREAVDVVQAGEPLRSVLAGCRRRSSAEILGVFPGQLEGDRVLELAVLGFEPLKRGVRVRLLFQHPARVQRGARDLLDRLSEAGCEVRTCDVASDRILLFDRETVFLPDRADPSATVVIREPTTVDFIHRATEQLWSTAVPYEAGATNSLEYGEAEEVLKKSIALLLATGAKDEFIARRLSISVRTCRRHIAEIMTDLKASSRFQAGVNALRAGLIPPGPVEVEAASL</sequence>
<evidence type="ECO:0000256" key="1">
    <source>
        <dbReference type="SAM" id="MobiDB-lite"/>
    </source>
</evidence>
<feature type="compositionally biased region" description="Low complexity" evidence="1">
    <location>
        <begin position="1"/>
        <end position="18"/>
    </location>
</feature>
<name>A0ABP5DL54_9ACTN</name>
<dbReference type="InterPro" id="IPR051797">
    <property type="entry name" value="TrmB-like"/>
</dbReference>
<evidence type="ECO:0000313" key="4">
    <source>
        <dbReference type="Proteomes" id="UP001499854"/>
    </source>
</evidence>
<dbReference type="PANTHER" id="PTHR34293:SF1">
    <property type="entry name" value="HTH-TYPE TRANSCRIPTIONAL REGULATOR TRMBL2"/>
    <property type="match status" value="1"/>
</dbReference>
<accession>A0ABP5DL54</accession>
<feature type="region of interest" description="Disordered" evidence="1">
    <location>
        <begin position="1"/>
        <end position="45"/>
    </location>
</feature>
<evidence type="ECO:0000313" key="3">
    <source>
        <dbReference type="EMBL" id="GAA1982295.1"/>
    </source>
</evidence>
<feature type="domain" description="HTH luxR-type" evidence="2">
    <location>
        <begin position="314"/>
        <end position="363"/>
    </location>
</feature>
<dbReference type="Proteomes" id="UP001499854">
    <property type="component" value="Unassembled WGS sequence"/>
</dbReference>
<dbReference type="Pfam" id="PF00196">
    <property type="entry name" value="GerE"/>
    <property type="match status" value="1"/>
</dbReference>
<proteinExistence type="predicted"/>
<dbReference type="SUPFAM" id="SSF46894">
    <property type="entry name" value="C-terminal effector domain of the bipartite response regulators"/>
    <property type="match status" value="1"/>
</dbReference>
<dbReference type="Gene3D" id="1.10.10.10">
    <property type="entry name" value="Winged helix-like DNA-binding domain superfamily/Winged helix DNA-binding domain"/>
    <property type="match status" value="1"/>
</dbReference>
<dbReference type="SMART" id="SM00421">
    <property type="entry name" value="HTH_LUXR"/>
    <property type="match status" value="1"/>
</dbReference>
<dbReference type="RefSeq" id="WP_344659507.1">
    <property type="nucleotide sequence ID" value="NZ_BAAAQM010000029.1"/>
</dbReference>
<keyword evidence="4" id="KW-1185">Reference proteome</keyword>
<dbReference type="EMBL" id="BAAAQM010000029">
    <property type="protein sequence ID" value="GAA1982295.1"/>
    <property type="molecule type" value="Genomic_DNA"/>
</dbReference>